<feature type="transmembrane region" description="Helical" evidence="2">
    <location>
        <begin position="679"/>
        <end position="699"/>
    </location>
</feature>
<organism evidence="4 5">
    <name type="scientific">Trypanosoma equiperdum</name>
    <dbReference type="NCBI Taxonomy" id="5694"/>
    <lineage>
        <taxon>Eukaryota</taxon>
        <taxon>Discoba</taxon>
        <taxon>Euglenozoa</taxon>
        <taxon>Kinetoplastea</taxon>
        <taxon>Metakinetoplastina</taxon>
        <taxon>Trypanosomatida</taxon>
        <taxon>Trypanosomatidae</taxon>
        <taxon>Trypanosoma</taxon>
    </lineage>
</organism>
<feature type="domain" description="CSC1/OSCA1-like 7TM region" evidence="3">
    <location>
        <begin position="589"/>
        <end position="835"/>
    </location>
</feature>
<feature type="transmembrane region" description="Helical" evidence="2">
    <location>
        <begin position="792"/>
        <end position="820"/>
    </location>
</feature>
<dbReference type="VEuPathDB" id="TriTrypDB:TEOVI_000618100"/>
<dbReference type="PANTHER" id="PTHR13018:SF144">
    <property type="entry name" value="CSC1_OSCA1-LIKE 7TM REGION DOMAIN-CONTAINING PROTEIN"/>
    <property type="match status" value="1"/>
</dbReference>
<keyword evidence="2" id="KW-0812">Transmembrane</keyword>
<comment type="caution">
    <text evidence="4">The sequence shown here is derived from an EMBL/GenBank/DDBJ whole genome shotgun (WGS) entry which is preliminary data.</text>
</comment>
<accession>A0A1G4IA97</accession>
<dbReference type="Proteomes" id="UP000195570">
    <property type="component" value="Unassembled WGS sequence"/>
</dbReference>
<evidence type="ECO:0000313" key="5">
    <source>
        <dbReference type="Proteomes" id="UP000195570"/>
    </source>
</evidence>
<feature type="region of interest" description="Disordered" evidence="1">
    <location>
        <begin position="127"/>
        <end position="158"/>
    </location>
</feature>
<feature type="transmembrane region" description="Helical" evidence="2">
    <location>
        <begin position="841"/>
        <end position="867"/>
    </location>
</feature>
<evidence type="ECO:0000256" key="1">
    <source>
        <dbReference type="SAM" id="MobiDB-lite"/>
    </source>
</evidence>
<dbReference type="Pfam" id="PF02714">
    <property type="entry name" value="RSN1_7TM"/>
    <property type="match status" value="1"/>
</dbReference>
<name>A0A1G4IA97_TRYEQ</name>
<feature type="compositionally biased region" description="Basic and acidic residues" evidence="1">
    <location>
        <begin position="944"/>
        <end position="954"/>
    </location>
</feature>
<feature type="transmembrane region" description="Helical" evidence="2">
    <location>
        <begin position="640"/>
        <end position="667"/>
    </location>
</feature>
<keyword evidence="5" id="KW-1185">Reference proteome</keyword>
<protein>
    <recommendedName>
        <fullName evidence="3">CSC1/OSCA1-like 7TM region domain-containing protein</fullName>
    </recommendedName>
</protein>
<evidence type="ECO:0000313" key="4">
    <source>
        <dbReference type="EMBL" id="SCU68850.1"/>
    </source>
</evidence>
<gene>
    <name evidence="4" type="ORF">TEOVI_000618100</name>
</gene>
<keyword evidence="2" id="KW-1133">Transmembrane helix</keyword>
<dbReference type="InterPro" id="IPR003864">
    <property type="entry name" value="CSC1/OSCA1-like_7TM"/>
</dbReference>
<proteinExistence type="predicted"/>
<feature type="region of interest" description="Disordered" evidence="1">
    <location>
        <begin position="920"/>
        <end position="955"/>
    </location>
</feature>
<feature type="transmembrane region" description="Helical" evidence="2">
    <location>
        <begin position="587"/>
        <end position="606"/>
    </location>
</feature>
<dbReference type="EMBL" id="CZPT02001086">
    <property type="protein sequence ID" value="SCU68850.1"/>
    <property type="molecule type" value="Genomic_DNA"/>
</dbReference>
<reference evidence="4" key="1">
    <citation type="submission" date="2016-09" db="EMBL/GenBank/DDBJ databases">
        <authorList>
            <person name="Hebert L."/>
            <person name="Moumen B."/>
        </authorList>
    </citation>
    <scope>NUCLEOTIDE SEQUENCE [LARGE SCALE GENOMIC DNA]</scope>
    <source>
        <strain evidence="4">OVI</strain>
    </source>
</reference>
<feature type="transmembrane region" description="Helical" evidence="2">
    <location>
        <begin position="293"/>
        <end position="315"/>
    </location>
</feature>
<keyword evidence="2" id="KW-0472">Membrane</keyword>
<feature type="transmembrane region" description="Helical" evidence="2">
    <location>
        <begin position="20"/>
        <end position="43"/>
    </location>
</feature>
<feature type="transmembrane region" description="Helical" evidence="2">
    <location>
        <begin position="873"/>
        <end position="892"/>
    </location>
</feature>
<dbReference type="GeneID" id="92380120"/>
<evidence type="ECO:0000256" key="2">
    <source>
        <dbReference type="SAM" id="Phobius"/>
    </source>
</evidence>
<dbReference type="GO" id="GO:0005227">
    <property type="term" value="F:calcium-activated cation channel activity"/>
    <property type="evidence" value="ECO:0007669"/>
    <property type="project" value="InterPro"/>
</dbReference>
<feature type="transmembrane region" description="Helical" evidence="2">
    <location>
        <begin position="201"/>
        <end position="228"/>
    </location>
</feature>
<evidence type="ECO:0000259" key="3">
    <source>
        <dbReference type="Pfam" id="PF02714"/>
    </source>
</evidence>
<sequence>MDPHPTPLNPDATWDDNGLLFTLLMGAFAFIGLGAVSAFTVYAPSMWLRRVFRLNHTAVVLVEEEPLGGDVETLQAPDDKEPRYRRVGCALPYPCSLFVLPSWKCWLSVEEEVEGLENVFKPLVDSESGNPAGIGDNADDRGSAVGDDDETAPLTRDHISSEYPATVEVDIEGVSSGSPVGNVPSRTNGAPKTPLDPHVAVYLYFLKLFSTVFILGSCINLWICVLAGTDDYREKSMVSMDEKHCGAQGSNRTGCMELMPYCHYTDADTCVPVPLHGIYDLTMRNITPNSWRLWFVALLDMAFCLFFIAAIVYYLRKVDKYVETVMRHQMECAVGHRVAIVGGLKGRVLTEAAFRRRYLQEDSYFGPNRRGVNTFRYPVAVANALMGGTLSVDDGDTYHQYDCGGLSCIFSSCFFTRYKTTRSNAVFLQDGSVRRMLFPRDPPPGMYTYMDKTEEAMEGLQEAVADYKVFHKLANHVSYKKRQELHKKLLLVRASFPFCFSMISKVDYWKKAFIERATKLNRFVDEVPARKPKGIAYVVFDNSLAAYEFVNLFYAQHRGASGTWAAIAGPSNGIIEMNITTNRQVGWVRRIVVAVIYILMLLFWSVPVGFLSSIDNISKIPGMGWLSRDSSKLPENVRSAIAALLPVGVLALFNIALPYIVRILAIAMGVINMYEREECALHLQYLFMVLTGVIFQAPLQNGMEELNRLITEISRDSIAKLFVTFVTPEGGYWYTKVVMGLCVSTWVAFLNPGTLTLVVLQHKLANVQRVYNELFGPCLFEWPHLYSFDLSLLAMGLLFHMTVPLLSFFVGIYFVVRYFTQRGMLYDRYRPENHPRQDCTPFGAAGMVIRAACWLYCLGAVGGVLFMNELDHLGGLLICSVSFTLSVILLAYTHITTRRWIATLPNARRLLRNRVPRSVQTQYGTSRSADNVVAPKLPNPKPPARAEEERREADSAVTFQGATLPVVPRKQYSMETLDLGFDGVAGPTHCAPTTSLLWQSRGMQSSPVGSVCNLQDPDGTEMEGVVEWDAAPDAEDDMLYHRMSLLPHNPNVDSRYNPRHQQLQRINITREIERLEETIFHVERYWDAPYSEVNPEECGIIEQR</sequence>
<dbReference type="GO" id="GO:0005886">
    <property type="term" value="C:plasma membrane"/>
    <property type="evidence" value="ECO:0007669"/>
    <property type="project" value="TreeGrafter"/>
</dbReference>
<feature type="compositionally biased region" description="Polar residues" evidence="1">
    <location>
        <begin position="920"/>
        <end position="929"/>
    </location>
</feature>
<dbReference type="AlphaFoldDB" id="A0A1G4IA97"/>
<dbReference type="InterPro" id="IPR045122">
    <property type="entry name" value="Csc1-like"/>
</dbReference>
<dbReference type="RefSeq" id="XP_067079929.1">
    <property type="nucleotide sequence ID" value="XM_067223828.1"/>
</dbReference>
<dbReference type="PANTHER" id="PTHR13018">
    <property type="entry name" value="PROBABLE MEMBRANE PROTEIN DUF221-RELATED"/>
    <property type="match status" value="1"/>
</dbReference>